<keyword evidence="2" id="KW-1185">Reference proteome</keyword>
<reference evidence="1 2" key="1">
    <citation type="journal article" date="2012" name="Genome Biol.">
        <title>Sequencing three crocodilian genomes to illuminate the evolution of archosaurs and amniotes.</title>
        <authorList>
            <person name="St John J.A."/>
            <person name="Braun E.L."/>
            <person name="Isberg S.R."/>
            <person name="Miles L.G."/>
            <person name="Chong A.Y."/>
            <person name="Gongora J."/>
            <person name="Dalzell P."/>
            <person name="Moran C."/>
            <person name="Bed'hom B."/>
            <person name="Abzhanov A."/>
            <person name="Burgess S.C."/>
            <person name="Cooksey A.M."/>
            <person name="Castoe T.A."/>
            <person name="Crawford N.G."/>
            <person name="Densmore L.D."/>
            <person name="Drew J.C."/>
            <person name="Edwards S.V."/>
            <person name="Faircloth B.C."/>
            <person name="Fujita M.K."/>
            <person name="Greenwold M.J."/>
            <person name="Hoffmann F.G."/>
            <person name="Howard J.M."/>
            <person name="Iguchi T."/>
            <person name="Janes D.E."/>
            <person name="Khan S.Y."/>
            <person name="Kohno S."/>
            <person name="de Koning A.J."/>
            <person name="Lance S.L."/>
            <person name="McCarthy F.M."/>
            <person name="McCormack J.E."/>
            <person name="Merchant M.E."/>
            <person name="Peterson D.G."/>
            <person name="Pollock D.D."/>
            <person name="Pourmand N."/>
            <person name="Raney B.J."/>
            <person name="Roessler K.A."/>
            <person name="Sanford J.R."/>
            <person name="Sawyer R.H."/>
            <person name="Schmidt C.J."/>
            <person name="Triplett E.W."/>
            <person name="Tuberville T.D."/>
            <person name="Venegas-Anaya M."/>
            <person name="Howard J.T."/>
            <person name="Jarvis E.D."/>
            <person name="Guillette L.J.Jr."/>
            <person name="Glenn T.C."/>
            <person name="Green R.E."/>
            <person name="Ray D.A."/>
        </authorList>
    </citation>
    <scope>NUCLEOTIDE SEQUENCE [LARGE SCALE GENOMIC DNA]</scope>
    <source>
        <strain evidence="1">KSC_2009_1</strain>
    </source>
</reference>
<accession>A0A151NL72</accession>
<name>A0A151NL72_ALLMI</name>
<sequence>MHKSSPLSQSLLASSGIHGFMRGIYPSLLLNSFVLCLLKEHNRTENFRPERSHGCDDADSCYYLQHVVHLQRISQIQPKVF</sequence>
<evidence type="ECO:0000313" key="2">
    <source>
        <dbReference type="Proteomes" id="UP000050525"/>
    </source>
</evidence>
<organism evidence="1 2">
    <name type="scientific">Alligator mississippiensis</name>
    <name type="common">American alligator</name>
    <dbReference type="NCBI Taxonomy" id="8496"/>
    <lineage>
        <taxon>Eukaryota</taxon>
        <taxon>Metazoa</taxon>
        <taxon>Chordata</taxon>
        <taxon>Craniata</taxon>
        <taxon>Vertebrata</taxon>
        <taxon>Euteleostomi</taxon>
        <taxon>Archelosauria</taxon>
        <taxon>Archosauria</taxon>
        <taxon>Crocodylia</taxon>
        <taxon>Alligatoridae</taxon>
        <taxon>Alligatorinae</taxon>
        <taxon>Alligator</taxon>
    </lineage>
</organism>
<protein>
    <submittedName>
        <fullName evidence="1">Uncharacterized protein</fullName>
    </submittedName>
</protein>
<proteinExistence type="predicted"/>
<evidence type="ECO:0000313" key="1">
    <source>
        <dbReference type="EMBL" id="KYO37500.1"/>
    </source>
</evidence>
<dbReference type="EMBL" id="AKHW03002692">
    <property type="protein sequence ID" value="KYO37500.1"/>
    <property type="molecule type" value="Genomic_DNA"/>
</dbReference>
<dbReference type="Proteomes" id="UP000050525">
    <property type="component" value="Unassembled WGS sequence"/>
</dbReference>
<comment type="caution">
    <text evidence="1">The sequence shown here is derived from an EMBL/GenBank/DDBJ whole genome shotgun (WGS) entry which is preliminary data.</text>
</comment>
<gene>
    <name evidence="1" type="ORF">Y1Q_0015243</name>
</gene>
<dbReference type="AlphaFoldDB" id="A0A151NL72"/>